<gene>
    <name evidence="18" type="ORF">BKK48_06235</name>
</gene>
<feature type="binding site" description="covalent" evidence="15">
    <location>
        <position position="81"/>
    </location>
    <ligand>
        <name>heme</name>
        <dbReference type="ChEBI" id="CHEBI:30413"/>
        <label>2</label>
    </ligand>
</feature>
<accession>A0A1V3I8D5</accession>
<keyword evidence="13 14" id="KW-0472">Membrane</keyword>
<dbReference type="RefSeq" id="WP_077427288.1">
    <property type="nucleotide sequence ID" value="NZ_MLHH01000012.1"/>
</dbReference>
<dbReference type="InterPro" id="IPR005126">
    <property type="entry name" value="NapC/NirT_cyt_c_N"/>
</dbReference>
<name>A0A1V3I8D5_9PAST</name>
<comment type="similarity">
    <text evidence="3">Belongs to the NapC/NirT/NrfH family.</text>
</comment>
<dbReference type="GO" id="GO:0009055">
    <property type="term" value="F:electron transfer activity"/>
    <property type="evidence" value="ECO:0007669"/>
    <property type="project" value="UniProtKB-UniRule"/>
</dbReference>
<evidence type="ECO:0000256" key="7">
    <source>
        <dbReference type="ARBA" id="ARBA00022617"/>
    </source>
</evidence>
<keyword evidence="5 14" id="KW-1003">Cell membrane</keyword>
<dbReference type="PANTHER" id="PTHR30333">
    <property type="entry name" value="CYTOCHROME C-TYPE PROTEIN"/>
    <property type="match status" value="1"/>
</dbReference>
<reference evidence="18 19" key="1">
    <citation type="submission" date="2016-10" db="EMBL/GenBank/DDBJ databases">
        <title>Rodentibacter gen. nov. and new species.</title>
        <authorList>
            <person name="Christensen H."/>
        </authorList>
    </citation>
    <scope>NUCLEOTIDE SEQUENCE [LARGE SCALE GENOMIC DNA]</scope>
    <source>
        <strain evidence="18 19">Ac69</strain>
    </source>
</reference>
<dbReference type="GO" id="GO:0005506">
    <property type="term" value="F:iron ion binding"/>
    <property type="evidence" value="ECO:0007669"/>
    <property type="project" value="UniProtKB-UniRule"/>
</dbReference>
<feature type="binding site" description="axial binding residue" evidence="16">
    <location>
        <position position="174"/>
    </location>
    <ligand>
        <name>heme</name>
        <dbReference type="ChEBI" id="CHEBI:30413"/>
        <label>4</label>
    </ligand>
    <ligandPart>
        <name>Fe</name>
        <dbReference type="ChEBI" id="CHEBI:18248"/>
    </ligandPart>
</feature>
<feature type="binding site" description="covalent" evidence="15">
    <location>
        <position position="49"/>
    </location>
    <ligand>
        <name>heme</name>
        <dbReference type="ChEBI" id="CHEBI:30413"/>
        <label>1</label>
    </ligand>
</feature>
<comment type="similarity">
    <text evidence="2 14">Belongs to the TorC/TorY family.</text>
</comment>
<dbReference type="FunFam" id="1.10.3820.10:FF:000001">
    <property type="entry name" value="Cytochrome c-type protein"/>
    <property type="match status" value="1"/>
</dbReference>
<feature type="binding site" description="covalent" evidence="15">
    <location>
        <position position="170"/>
    </location>
    <ligand>
        <name>heme</name>
        <dbReference type="ChEBI" id="CHEBI:30413"/>
        <label>4</label>
    </ligand>
</feature>
<dbReference type="Pfam" id="PF03264">
    <property type="entry name" value="Cytochrom_NNT"/>
    <property type="match status" value="1"/>
</dbReference>
<organism evidence="18 19">
    <name type="scientific">Rodentibacter heidelbergensis</name>
    <dbReference type="NCBI Taxonomy" id="1908258"/>
    <lineage>
        <taxon>Bacteria</taxon>
        <taxon>Pseudomonadati</taxon>
        <taxon>Pseudomonadota</taxon>
        <taxon>Gammaproteobacteria</taxon>
        <taxon>Pasteurellales</taxon>
        <taxon>Pasteurellaceae</taxon>
        <taxon>Rodentibacter</taxon>
    </lineage>
</organism>
<evidence type="ECO:0000256" key="6">
    <source>
        <dbReference type="ARBA" id="ARBA00022519"/>
    </source>
</evidence>
<dbReference type="Gene3D" id="1.10.3820.10">
    <property type="entry name" value="Di-heme elbow motif domain"/>
    <property type="match status" value="1"/>
</dbReference>
<feature type="binding site" description="axial binding residue" evidence="16">
    <location>
        <position position="53"/>
    </location>
    <ligand>
        <name>heme</name>
        <dbReference type="ChEBI" id="CHEBI:30413"/>
        <label>1</label>
    </ligand>
    <ligandPart>
        <name>Fe</name>
        <dbReference type="ChEBI" id="CHEBI:18248"/>
    </ligandPart>
</feature>
<dbReference type="InterPro" id="IPR036280">
    <property type="entry name" value="Multihaem_cyt_sf"/>
</dbReference>
<keyword evidence="4 14" id="KW-0813">Transport</keyword>
<feature type="binding site" description="covalent" evidence="15">
    <location>
        <position position="173"/>
    </location>
    <ligand>
        <name>heme</name>
        <dbReference type="ChEBI" id="CHEBI:30413"/>
        <label>4</label>
    </ligand>
</feature>
<evidence type="ECO:0000256" key="16">
    <source>
        <dbReference type="PIRSR" id="PIRSR000014-2"/>
    </source>
</evidence>
<dbReference type="EMBL" id="MLHH01000012">
    <property type="protein sequence ID" value="OOF36350.1"/>
    <property type="molecule type" value="Genomic_DNA"/>
</dbReference>
<dbReference type="PIRSF" id="PIRSF000014">
    <property type="entry name" value="4_hem_cytch_TorC"/>
    <property type="match status" value="1"/>
</dbReference>
<keyword evidence="9 14" id="KW-0479">Metal-binding</keyword>
<evidence type="ECO:0000256" key="15">
    <source>
        <dbReference type="PIRSR" id="PIRSR000014-1"/>
    </source>
</evidence>
<keyword evidence="8" id="KW-0812">Transmembrane</keyword>
<feature type="binding site" description="covalent" evidence="15">
    <location>
        <position position="337"/>
    </location>
    <ligand>
        <name>heme</name>
        <dbReference type="ChEBI" id="CHEBI:30413"/>
        <label>5</label>
    </ligand>
</feature>
<evidence type="ECO:0000256" key="5">
    <source>
        <dbReference type="ARBA" id="ARBA00022475"/>
    </source>
</evidence>
<evidence type="ECO:0000256" key="3">
    <source>
        <dbReference type="ARBA" id="ARBA00007395"/>
    </source>
</evidence>
<evidence type="ECO:0000256" key="8">
    <source>
        <dbReference type="ARBA" id="ARBA00022692"/>
    </source>
</evidence>
<keyword evidence="6 14" id="KW-0997">Cell inner membrane</keyword>
<protein>
    <recommendedName>
        <fullName evidence="14">Cytochrome c-type protein</fullName>
    </recommendedName>
</protein>
<evidence type="ECO:0000256" key="1">
    <source>
        <dbReference type="ARBA" id="ARBA00004249"/>
    </source>
</evidence>
<feature type="binding site" description="axial binding residue" evidence="16">
    <location>
        <position position="142"/>
    </location>
    <ligand>
        <name>heme</name>
        <dbReference type="ChEBI" id="CHEBI:30413"/>
        <label>3</label>
    </ligand>
    <ligandPart>
        <name>Fe</name>
        <dbReference type="ChEBI" id="CHEBI:18248"/>
    </ligandPart>
</feature>
<keyword evidence="10 14" id="KW-0249">Electron transport</keyword>
<feature type="binding site" description="covalent" evidence="15">
    <location>
        <position position="138"/>
    </location>
    <ligand>
        <name>heme</name>
        <dbReference type="ChEBI" id="CHEBI:30413"/>
        <label>3</label>
    </ligand>
</feature>
<evidence type="ECO:0000256" key="12">
    <source>
        <dbReference type="ARBA" id="ARBA00023004"/>
    </source>
</evidence>
<feature type="binding site" description="covalent" evidence="15">
    <location>
        <position position="78"/>
    </location>
    <ligand>
        <name>heme</name>
        <dbReference type="ChEBI" id="CHEBI:30413"/>
        <label>2</label>
    </ligand>
</feature>
<comment type="PTM">
    <text evidence="15">Binds 5 heme groups per subunit.</text>
</comment>
<keyword evidence="7 14" id="KW-0349">Heme</keyword>
<feature type="binding site" description="covalent" evidence="15">
    <location>
        <position position="52"/>
    </location>
    <ligand>
        <name>heme</name>
        <dbReference type="ChEBI" id="CHEBI:30413"/>
        <label>1</label>
    </ligand>
</feature>
<dbReference type="InterPro" id="IPR051174">
    <property type="entry name" value="Cytochrome_c-type_ET"/>
</dbReference>
<dbReference type="PANTHER" id="PTHR30333:SF1">
    <property type="entry name" value="CYTOCHROME C-TYPE PROTEIN NAPC"/>
    <property type="match status" value="1"/>
</dbReference>
<comment type="caution">
    <text evidence="18">The sequence shown here is derived from an EMBL/GenBank/DDBJ whole genome shotgun (WGS) entry which is preliminary data.</text>
</comment>
<evidence type="ECO:0000256" key="4">
    <source>
        <dbReference type="ARBA" id="ARBA00022448"/>
    </source>
</evidence>
<evidence type="ECO:0000256" key="11">
    <source>
        <dbReference type="ARBA" id="ARBA00022989"/>
    </source>
</evidence>
<evidence type="ECO:0000259" key="17">
    <source>
        <dbReference type="Pfam" id="PF03264"/>
    </source>
</evidence>
<evidence type="ECO:0000256" key="2">
    <source>
        <dbReference type="ARBA" id="ARBA00006417"/>
    </source>
</evidence>
<feature type="binding site" description="covalent" evidence="15">
    <location>
        <position position="141"/>
    </location>
    <ligand>
        <name>heme</name>
        <dbReference type="ChEBI" id="CHEBI:30413"/>
        <label>3</label>
    </ligand>
</feature>
<dbReference type="GO" id="GO:0005886">
    <property type="term" value="C:plasma membrane"/>
    <property type="evidence" value="ECO:0007669"/>
    <property type="project" value="UniProtKB-SubCell"/>
</dbReference>
<evidence type="ECO:0000256" key="9">
    <source>
        <dbReference type="ARBA" id="ARBA00022723"/>
    </source>
</evidence>
<evidence type="ECO:0000313" key="19">
    <source>
        <dbReference type="Proteomes" id="UP000189437"/>
    </source>
</evidence>
<proteinExistence type="inferred from homology"/>
<feature type="domain" description="NapC/NirT cytochrome c N-terminal" evidence="17">
    <location>
        <begin position="13"/>
        <end position="183"/>
    </location>
</feature>
<dbReference type="Proteomes" id="UP000189437">
    <property type="component" value="Unassembled WGS sequence"/>
</dbReference>
<dbReference type="OrthoDB" id="9782159at2"/>
<comment type="subcellular location">
    <subcellularLocation>
        <location evidence="1">Cell inner membrane</location>
        <topology evidence="1">Single-pass type II membrane protein</topology>
    </subcellularLocation>
</comment>
<sequence>MKNKLKAFFLKPANRIGMGVLVTLGFIAGAISWQQFNNVMDATSTEEFCVSCHSMQAPLEELKQTVHWKNNSGVKATCSDCHLPHDKTDKFARKMQASREVFAELTGKYKDEGAFEQHRLEMAEREWARFAANGSKECKACHSYEKMDFDKMSKAAQKAMRPAAERNQSCLDCHKGIAHHLPAKKESGEKSSKFDSLVINKLTPAQTYYAKGNVPLFSDEALSQEIGYLETAVPVNVLKSTAKGDQVELAMWRKNKGFGRIWYNQFAKNITDAVLTKEFMQSEPHFEVLETKEDPLTGLEWQKVKLAVWIAPNQLISNINAVWESAENTYKTQCSTCHRQPQVSHFDSNTWIGLFKGMVGFTNIDEQTGKEVLRYLQLHSSDFDTQHHDAK</sequence>
<feature type="binding site" description="axial binding residue" evidence="16">
    <location>
        <position position="82"/>
    </location>
    <ligand>
        <name>heme</name>
        <dbReference type="ChEBI" id="CHEBI:30413"/>
        <label>2</label>
    </ligand>
    <ligandPart>
        <name>Fe</name>
        <dbReference type="ChEBI" id="CHEBI:18248"/>
    </ligandPart>
</feature>
<dbReference type="GO" id="GO:0020037">
    <property type="term" value="F:heme binding"/>
    <property type="evidence" value="ECO:0007669"/>
    <property type="project" value="UniProtKB-UniRule"/>
</dbReference>
<evidence type="ECO:0000256" key="10">
    <source>
        <dbReference type="ARBA" id="ARBA00022982"/>
    </source>
</evidence>
<keyword evidence="11" id="KW-1133">Transmembrane helix</keyword>
<dbReference type="AlphaFoldDB" id="A0A1V3I8D5"/>
<dbReference type="NCBIfam" id="TIGR02162">
    <property type="entry name" value="torC"/>
    <property type="match status" value="1"/>
</dbReference>
<feature type="binding site" description="axial binding residue" evidence="16">
    <location>
        <position position="338"/>
    </location>
    <ligand>
        <name>heme</name>
        <dbReference type="ChEBI" id="CHEBI:30413"/>
        <label>5</label>
    </ligand>
    <ligandPart>
        <name>Fe</name>
        <dbReference type="ChEBI" id="CHEBI:18248"/>
    </ligandPart>
</feature>
<dbReference type="SUPFAM" id="SSF48695">
    <property type="entry name" value="Multiheme cytochromes"/>
    <property type="match status" value="1"/>
</dbReference>
<evidence type="ECO:0000256" key="13">
    <source>
        <dbReference type="ARBA" id="ARBA00023136"/>
    </source>
</evidence>
<keyword evidence="12 14" id="KW-0408">Iron</keyword>
<feature type="binding site" description="covalent" evidence="15">
    <location>
        <position position="334"/>
    </location>
    <ligand>
        <name>heme</name>
        <dbReference type="ChEBI" id="CHEBI:30413"/>
        <label>5</label>
    </ligand>
</feature>
<dbReference type="STRING" id="1908258.BKK48_06235"/>
<evidence type="ECO:0000313" key="18">
    <source>
        <dbReference type="EMBL" id="OOF36350.1"/>
    </source>
</evidence>
<keyword evidence="19" id="KW-1185">Reference proteome</keyword>
<dbReference type="InterPro" id="IPR038266">
    <property type="entry name" value="NapC/NirT_cytc_sf"/>
</dbReference>
<dbReference type="GO" id="GO:0009061">
    <property type="term" value="P:anaerobic respiration"/>
    <property type="evidence" value="ECO:0007669"/>
    <property type="project" value="TreeGrafter"/>
</dbReference>
<dbReference type="GO" id="GO:0009276">
    <property type="term" value="C:Gram-negative-bacterium-type cell wall"/>
    <property type="evidence" value="ECO:0007669"/>
    <property type="project" value="UniProtKB-UniRule"/>
</dbReference>
<dbReference type="InterPro" id="IPR009154">
    <property type="entry name" value="Membr-bd_4haem_cyt_TorC"/>
</dbReference>
<evidence type="ECO:0000256" key="14">
    <source>
        <dbReference type="PIRNR" id="PIRNR000014"/>
    </source>
</evidence>